<gene>
    <name evidence="2" type="ORF">SLEP1_g53315</name>
</gene>
<name>A0AAV5M916_9ROSI</name>
<evidence type="ECO:0000313" key="2">
    <source>
        <dbReference type="EMBL" id="GKV46330.1"/>
    </source>
</evidence>
<reference evidence="2 3" key="1">
    <citation type="journal article" date="2021" name="Commun. Biol.">
        <title>The genome of Shorea leprosula (Dipterocarpaceae) highlights the ecological relevance of drought in aseasonal tropical rainforests.</title>
        <authorList>
            <person name="Ng K.K.S."/>
            <person name="Kobayashi M.J."/>
            <person name="Fawcett J.A."/>
            <person name="Hatakeyama M."/>
            <person name="Paape T."/>
            <person name="Ng C.H."/>
            <person name="Ang C.C."/>
            <person name="Tnah L.H."/>
            <person name="Lee C.T."/>
            <person name="Nishiyama T."/>
            <person name="Sese J."/>
            <person name="O'Brien M.J."/>
            <person name="Copetti D."/>
            <person name="Mohd Noor M.I."/>
            <person name="Ong R.C."/>
            <person name="Putra M."/>
            <person name="Sireger I.Z."/>
            <person name="Indrioko S."/>
            <person name="Kosugi Y."/>
            <person name="Izuno A."/>
            <person name="Isagi Y."/>
            <person name="Lee S.L."/>
            <person name="Shimizu K.K."/>
        </authorList>
    </citation>
    <scope>NUCLEOTIDE SEQUENCE [LARGE SCALE GENOMIC DNA]</scope>
    <source>
        <strain evidence="2">214</strain>
    </source>
</reference>
<feature type="compositionally biased region" description="Polar residues" evidence="1">
    <location>
        <begin position="43"/>
        <end position="54"/>
    </location>
</feature>
<evidence type="ECO:0000256" key="1">
    <source>
        <dbReference type="SAM" id="MobiDB-lite"/>
    </source>
</evidence>
<feature type="compositionally biased region" description="Low complexity" evidence="1">
    <location>
        <begin position="8"/>
        <end position="19"/>
    </location>
</feature>
<proteinExistence type="predicted"/>
<comment type="caution">
    <text evidence="2">The sequence shown here is derived from an EMBL/GenBank/DDBJ whole genome shotgun (WGS) entry which is preliminary data.</text>
</comment>
<protein>
    <submittedName>
        <fullName evidence="2">Uncharacterized protein</fullName>
    </submittedName>
</protein>
<sequence length="119" mass="12503">MAADGFVAAANRSSSLAAAKQMDPIRQQASGSKANGSGLAAGQRQQSRWIQSDSRPAAAKQMDPVRQSRSEGGIPRSEKMEKGGSGWEKNQVMTGDVATVAPPFKEKGKLGFFGFGLGF</sequence>
<feature type="region of interest" description="Disordered" evidence="1">
    <location>
        <begin position="1"/>
        <end position="92"/>
    </location>
</feature>
<dbReference type="Proteomes" id="UP001054252">
    <property type="component" value="Unassembled WGS sequence"/>
</dbReference>
<organism evidence="2 3">
    <name type="scientific">Rubroshorea leprosula</name>
    <dbReference type="NCBI Taxonomy" id="152421"/>
    <lineage>
        <taxon>Eukaryota</taxon>
        <taxon>Viridiplantae</taxon>
        <taxon>Streptophyta</taxon>
        <taxon>Embryophyta</taxon>
        <taxon>Tracheophyta</taxon>
        <taxon>Spermatophyta</taxon>
        <taxon>Magnoliopsida</taxon>
        <taxon>eudicotyledons</taxon>
        <taxon>Gunneridae</taxon>
        <taxon>Pentapetalae</taxon>
        <taxon>rosids</taxon>
        <taxon>malvids</taxon>
        <taxon>Malvales</taxon>
        <taxon>Dipterocarpaceae</taxon>
        <taxon>Rubroshorea</taxon>
    </lineage>
</organism>
<evidence type="ECO:0000313" key="3">
    <source>
        <dbReference type="Proteomes" id="UP001054252"/>
    </source>
</evidence>
<keyword evidence="3" id="KW-1185">Reference proteome</keyword>
<dbReference type="EMBL" id="BPVZ01000206">
    <property type="protein sequence ID" value="GKV46330.1"/>
    <property type="molecule type" value="Genomic_DNA"/>
</dbReference>
<accession>A0AAV5M916</accession>
<dbReference type="AlphaFoldDB" id="A0AAV5M916"/>